<proteinExistence type="predicted"/>
<evidence type="ECO:0000313" key="1">
    <source>
        <dbReference type="EMBL" id="VAX13450.1"/>
    </source>
</evidence>
<sequence>MRFSHKDKKNELIRKHSTYALAFPDKLEEAPQSSGVFLLLNENDDVLFVGSNGDIKTKVSSVRNTQAAKDSVAYRWFMTEDAELAGQLASSWINKYSPPNQQALS</sequence>
<name>A0A3B1BS07_9ZZZZ</name>
<dbReference type="Gene3D" id="3.40.1440.10">
    <property type="entry name" value="GIY-YIG endonuclease"/>
    <property type="match status" value="1"/>
</dbReference>
<dbReference type="InterPro" id="IPR035901">
    <property type="entry name" value="GIY-YIG_endonuc_sf"/>
</dbReference>
<dbReference type="AlphaFoldDB" id="A0A3B1BS07"/>
<organism evidence="1">
    <name type="scientific">hydrothermal vent metagenome</name>
    <dbReference type="NCBI Taxonomy" id="652676"/>
    <lineage>
        <taxon>unclassified sequences</taxon>
        <taxon>metagenomes</taxon>
        <taxon>ecological metagenomes</taxon>
    </lineage>
</organism>
<dbReference type="SUPFAM" id="SSF82771">
    <property type="entry name" value="GIY-YIG endonuclease"/>
    <property type="match status" value="1"/>
</dbReference>
<evidence type="ECO:0008006" key="2">
    <source>
        <dbReference type="Google" id="ProtNLM"/>
    </source>
</evidence>
<dbReference type="EMBL" id="UOFZ01000119">
    <property type="protein sequence ID" value="VAX13450.1"/>
    <property type="molecule type" value="Genomic_DNA"/>
</dbReference>
<gene>
    <name evidence="1" type="ORF">MNBD_GAMMA24-697</name>
</gene>
<protein>
    <recommendedName>
        <fullName evidence="2">GIY-YIG domain-containing protein</fullName>
    </recommendedName>
</protein>
<accession>A0A3B1BS07</accession>
<reference evidence="1" key="1">
    <citation type="submission" date="2018-06" db="EMBL/GenBank/DDBJ databases">
        <authorList>
            <person name="Zhirakovskaya E."/>
        </authorList>
    </citation>
    <scope>NUCLEOTIDE SEQUENCE</scope>
</reference>